<comment type="caution">
    <text evidence="1">The sequence shown here is derived from an EMBL/GenBank/DDBJ whole genome shotgun (WGS) entry which is preliminary data.</text>
</comment>
<dbReference type="GeneID" id="83677675"/>
<reference evidence="1" key="1">
    <citation type="submission" date="2023-06" db="EMBL/GenBank/DDBJ databases">
        <title>MBL-encoding genomic islands in Pseudomonas spp. in Poland.</title>
        <authorList>
            <person name="Urbanowicz P."/>
            <person name="Izdebski R."/>
            <person name="Biedrzycka M."/>
            <person name="Gniadkowski M."/>
        </authorList>
    </citation>
    <scope>NUCLEOTIDE SEQUENCE</scope>
    <source>
        <strain evidence="1">NMI5768_13</strain>
    </source>
</reference>
<proteinExistence type="predicted"/>
<gene>
    <name evidence="1" type="ORF">LU674_029415</name>
</gene>
<evidence type="ECO:0000313" key="2">
    <source>
        <dbReference type="Proteomes" id="UP001165439"/>
    </source>
</evidence>
<name>A0AAW7HS95_9PSED</name>
<evidence type="ECO:0000313" key="1">
    <source>
        <dbReference type="EMBL" id="MDM3956395.1"/>
    </source>
</evidence>
<protein>
    <recommendedName>
        <fullName evidence="3">DUF4365 domain-containing protein</fullName>
    </recommendedName>
</protein>
<dbReference type="EMBL" id="JAJSRF020000001">
    <property type="protein sequence ID" value="MDM3956395.1"/>
    <property type="molecule type" value="Genomic_DNA"/>
</dbReference>
<dbReference type="RefSeq" id="WP_232885703.1">
    <property type="nucleotide sequence ID" value="NZ_CP128540.1"/>
</dbReference>
<dbReference type="Proteomes" id="UP001165439">
    <property type="component" value="Unassembled WGS sequence"/>
</dbReference>
<organism evidence="1 2">
    <name type="scientific">Pseudomonas alloputida</name>
    <dbReference type="NCBI Taxonomy" id="1940621"/>
    <lineage>
        <taxon>Bacteria</taxon>
        <taxon>Pseudomonadati</taxon>
        <taxon>Pseudomonadota</taxon>
        <taxon>Gammaproteobacteria</taxon>
        <taxon>Pseudomonadales</taxon>
        <taxon>Pseudomonadaceae</taxon>
        <taxon>Pseudomonas</taxon>
    </lineage>
</organism>
<evidence type="ECO:0008006" key="3">
    <source>
        <dbReference type="Google" id="ProtNLM"/>
    </source>
</evidence>
<dbReference type="AlphaFoldDB" id="A0AAW7HS95"/>
<accession>A0AAW7HS95</accession>
<sequence length="512" mass="57427">MRDLGELGQSQFYGLCAARGIIANPSLVDKRGWDYHLEMPVQRQAGDAGSMHRSAIECRVQIKSTERGRLSHDIEYSNLHSLATCSIPSFYVLLVFEEDADQVSDIYVKHVDEVFSREFLKKMREREVSEAGFKPNSCTKSITFSAAEKLEKISSLLLKEKLLGAIGDDYDSYIVRKKEFLREVGYEDGAANVQITIEGQENIKSFEDMLLGIAGAVPVINIKAHEQRFGILSSTPFLDLPAGTMEVTRTSPNWSGSVVIKASASSPGHTFSCDGFFDINAQEFPPTRSYIKTDYFTILIEGGSFHIESRITPTTEITLRLLNKVIKAMRQLRCEGCILELVSSDCGRLATCRINGTEDEQQGPLRLPNYAQYLAEKFEIEDDIVITMESLYSHKARLYDLYRLINPDYHPVTCGFDKEAEVGSKAACLSVIDAFLGEHHIIGFFVIAGQVTSKQKVVGRPLLVRKLVWPAGFDNGRPELEEIVSGFIKEYKSDHSVFFAGFSWDNREQDSE</sequence>